<keyword evidence="3" id="KW-1185">Reference proteome</keyword>
<dbReference type="Proteomes" id="UP000026961">
    <property type="component" value="Chromosome 1"/>
</dbReference>
<evidence type="ECO:0000313" key="3">
    <source>
        <dbReference type="Proteomes" id="UP000026961"/>
    </source>
</evidence>
<accession>A0A0D9Y817</accession>
<reference evidence="2" key="3">
    <citation type="submission" date="2018-05" db="EMBL/GenBank/DDBJ databases">
        <title>OgluRS3 (Oryza glumaepatula Reference Sequence Version 3).</title>
        <authorList>
            <person name="Zhang J."/>
            <person name="Kudrna D."/>
            <person name="Lee S."/>
            <person name="Talag J."/>
            <person name="Welchert J."/>
            <person name="Wing R.A."/>
        </authorList>
    </citation>
    <scope>NUCLEOTIDE SEQUENCE [LARGE SCALE GENOMIC DNA]</scope>
</reference>
<protein>
    <submittedName>
        <fullName evidence="2">Uncharacterized protein</fullName>
    </submittedName>
</protein>
<organism evidence="2">
    <name type="scientific">Oryza glumipatula</name>
    <dbReference type="NCBI Taxonomy" id="40148"/>
    <lineage>
        <taxon>Eukaryota</taxon>
        <taxon>Viridiplantae</taxon>
        <taxon>Streptophyta</taxon>
        <taxon>Embryophyta</taxon>
        <taxon>Tracheophyta</taxon>
        <taxon>Spermatophyta</taxon>
        <taxon>Magnoliopsida</taxon>
        <taxon>Liliopsida</taxon>
        <taxon>Poales</taxon>
        <taxon>Poaceae</taxon>
        <taxon>BOP clade</taxon>
        <taxon>Oryzoideae</taxon>
        <taxon>Oryzeae</taxon>
        <taxon>Oryzinae</taxon>
        <taxon>Oryza</taxon>
    </lineage>
</organism>
<dbReference type="Gramene" id="OGLUM01G16340.2">
    <property type="protein sequence ID" value="OGLUM01G16340.2"/>
    <property type="gene ID" value="OGLUM01G16340"/>
</dbReference>
<reference evidence="2" key="2">
    <citation type="submission" date="2015-04" db="UniProtKB">
        <authorList>
            <consortium name="EnsemblPlants"/>
        </authorList>
    </citation>
    <scope>IDENTIFICATION</scope>
</reference>
<name>A0A0D9Y817_9ORYZ</name>
<sequence>MDGQKQNYIQSSNIIWSSMPSTQQPTDTQNQRLDSGSFIHNIGAHLADQTNASASMLPQMKFDTRTSEEKLKQKNTYDLGSSKLQGGFNSSSCNFDDLLNSIIKVEKDDLPFMDNELGCDLFPLGACMNPSFRTLKILYNLKESAVLPDLHYFSQVLCILGSRDSNGL</sequence>
<feature type="region of interest" description="Disordered" evidence="1">
    <location>
        <begin position="1"/>
        <end position="31"/>
    </location>
</feature>
<evidence type="ECO:0000256" key="1">
    <source>
        <dbReference type="SAM" id="MobiDB-lite"/>
    </source>
</evidence>
<reference evidence="2" key="1">
    <citation type="submission" date="2013-08" db="EMBL/GenBank/DDBJ databases">
        <title>Oryza genome evolution.</title>
        <authorList>
            <person name="Wing R.A."/>
            <person name="Panaud O."/>
            <person name="Oliveira A.C."/>
        </authorList>
    </citation>
    <scope>NUCLEOTIDE SEQUENCE</scope>
</reference>
<dbReference type="EnsemblPlants" id="OGLUM01G16340.2">
    <property type="protein sequence ID" value="OGLUM01G16340.2"/>
    <property type="gene ID" value="OGLUM01G16340"/>
</dbReference>
<dbReference type="AlphaFoldDB" id="A0A0D9Y817"/>
<evidence type="ECO:0000313" key="2">
    <source>
        <dbReference type="EnsemblPlants" id="OGLUM01G16340.2"/>
    </source>
</evidence>
<proteinExistence type="predicted"/>
<dbReference type="HOGENOM" id="CLU_135273_0_0_1"/>